<dbReference type="RefSeq" id="WP_021780214.1">
    <property type="nucleotide sequence ID" value="NZ_BATA01000032.1"/>
</dbReference>
<comment type="caution">
    <text evidence="9">The sequence shown here is derived from an EMBL/GenBank/DDBJ whole genome shotgun (WGS) entry which is preliminary data.</text>
</comment>
<dbReference type="GO" id="GO:0005886">
    <property type="term" value="C:plasma membrane"/>
    <property type="evidence" value="ECO:0007669"/>
    <property type="project" value="UniProtKB-SubCell"/>
</dbReference>
<feature type="transmembrane region" description="Helical" evidence="7">
    <location>
        <begin position="144"/>
        <end position="165"/>
    </location>
</feature>
<gene>
    <name evidence="9" type="ORF">MBEHAL_1471</name>
</gene>
<evidence type="ECO:0000259" key="8">
    <source>
        <dbReference type="PROSITE" id="PS50850"/>
    </source>
</evidence>
<evidence type="ECO:0000313" key="10">
    <source>
        <dbReference type="Proteomes" id="UP000016986"/>
    </source>
</evidence>
<dbReference type="SUPFAM" id="SSF103473">
    <property type="entry name" value="MFS general substrate transporter"/>
    <property type="match status" value="1"/>
</dbReference>
<organism evidence="9 10">
    <name type="scientific">Halarchaeum acidiphilum MH1-52-1</name>
    <dbReference type="NCBI Taxonomy" id="1261545"/>
    <lineage>
        <taxon>Archaea</taxon>
        <taxon>Methanobacteriati</taxon>
        <taxon>Methanobacteriota</taxon>
        <taxon>Stenosarchaea group</taxon>
        <taxon>Halobacteria</taxon>
        <taxon>Halobacteriales</taxon>
        <taxon>Halobacteriaceae</taxon>
    </lineage>
</organism>
<evidence type="ECO:0000256" key="6">
    <source>
        <dbReference type="SAM" id="MobiDB-lite"/>
    </source>
</evidence>
<dbReference type="Proteomes" id="UP000016986">
    <property type="component" value="Unassembled WGS sequence"/>
</dbReference>
<dbReference type="AlphaFoldDB" id="U2YFC4"/>
<keyword evidence="5 7" id="KW-0472">Membrane</keyword>
<feature type="domain" description="Major facilitator superfamily (MFS) profile" evidence="8">
    <location>
        <begin position="23"/>
        <end position="414"/>
    </location>
</feature>
<dbReference type="EMBL" id="BATA01000032">
    <property type="protein sequence ID" value="GAD52711.1"/>
    <property type="molecule type" value="Genomic_DNA"/>
</dbReference>
<evidence type="ECO:0000256" key="1">
    <source>
        <dbReference type="ARBA" id="ARBA00004651"/>
    </source>
</evidence>
<dbReference type="InterPro" id="IPR036259">
    <property type="entry name" value="MFS_trans_sf"/>
</dbReference>
<dbReference type="InterPro" id="IPR011701">
    <property type="entry name" value="MFS"/>
</dbReference>
<feature type="transmembrane region" description="Helical" evidence="7">
    <location>
        <begin position="112"/>
        <end position="132"/>
    </location>
</feature>
<protein>
    <recommendedName>
        <fullName evidence="8">Major facilitator superfamily (MFS) profile domain-containing protein</fullName>
    </recommendedName>
</protein>
<dbReference type="Gene3D" id="1.20.1250.20">
    <property type="entry name" value="MFS general substrate transporter like domains"/>
    <property type="match status" value="2"/>
</dbReference>
<dbReference type="Pfam" id="PF07690">
    <property type="entry name" value="MFS_1"/>
    <property type="match status" value="1"/>
</dbReference>
<dbReference type="InterPro" id="IPR050189">
    <property type="entry name" value="MFS_Efflux_Transporters"/>
</dbReference>
<dbReference type="eggNOG" id="arCOG00130">
    <property type="taxonomic scope" value="Archaea"/>
</dbReference>
<keyword evidence="4 7" id="KW-1133">Transmembrane helix</keyword>
<dbReference type="PANTHER" id="PTHR43124">
    <property type="entry name" value="PURINE EFFLUX PUMP PBUE"/>
    <property type="match status" value="1"/>
</dbReference>
<keyword evidence="10" id="KW-1185">Reference proteome</keyword>
<keyword evidence="2" id="KW-1003">Cell membrane</keyword>
<feature type="transmembrane region" description="Helical" evidence="7">
    <location>
        <begin position="270"/>
        <end position="290"/>
    </location>
</feature>
<feature type="transmembrane region" description="Helical" evidence="7">
    <location>
        <begin position="236"/>
        <end position="258"/>
    </location>
</feature>
<comment type="subcellular location">
    <subcellularLocation>
        <location evidence="1">Cell membrane</location>
        <topology evidence="1">Multi-pass membrane protein</topology>
    </subcellularLocation>
</comment>
<feature type="transmembrane region" description="Helical" evidence="7">
    <location>
        <begin position="177"/>
        <end position="196"/>
    </location>
</feature>
<evidence type="ECO:0000256" key="4">
    <source>
        <dbReference type="ARBA" id="ARBA00022989"/>
    </source>
</evidence>
<accession>U2YFC4</accession>
<reference evidence="9 10" key="1">
    <citation type="submission" date="2013-09" db="EMBL/GenBank/DDBJ databases">
        <title>Whole genome sequencing of Halarchaeum acidiphilum strain MH1-52-1.</title>
        <authorList>
            <person name="Shimane Y."/>
            <person name="Minegishi H."/>
            <person name="Nishi S."/>
            <person name="Echigo A."/>
            <person name="Shuto A."/>
            <person name="Konishi M."/>
            <person name="Ito T."/>
            <person name="Ohkuma M."/>
            <person name="Ohta Y."/>
            <person name="Nagano Y."/>
            <person name="Tsubouchi T."/>
            <person name="Mori K."/>
            <person name="Usui K."/>
            <person name="Kamekura M."/>
            <person name="Usami R."/>
            <person name="Takaki Y."/>
            <person name="Hatada Y."/>
        </authorList>
    </citation>
    <scope>NUCLEOTIDE SEQUENCE [LARGE SCALE GENOMIC DNA]</scope>
    <source>
        <strain evidence="9 10">JCM 16109</strain>
    </source>
</reference>
<dbReference type="GO" id="GO:0022857">
    <property type="term" value="F:transmembrane transporter activity"/>
    <property type="evidence" value="ECO:0007669"/>
    <property type="project" value="InterPro"/>
</dbReference>
<evidence type="ECO:0000256" key="3">
    <source>
        <dbReference type="ARBA" id="ARBA00022692"/>
    </source>
</evidence>
<evidence type="ECO:0000256" key="7">
    <source>
        <dbReference type="SAM" id="Phobius"/>
    </source>
</evidence>
<feature type="transmembrane region" description="Helical" evidence="7">
    <location>
        <begin position="364"/>
        <end position="383"/>
    </location>
</feature>
<feature type="transmembrane region" description="Helical" evidence="7">
    <location>
        <begin position="327"/>
        <end position="352"/>
    </location>
</feature>
<keyword evidence="3 7" id="KW-0812">Transmembrane</keyword>
<evidence type="ECO:0000313" key="9">
    <source>
        <dbReference type="EMBL" id="GAD52711.1"/>
    </source>
</evidence>
<dbReference type="InterPro" id="IPR020846">
    <property type="entry name" value="MFS_dom"/>
</dbReference>
<dbReference type="OrthoDB" id="204820at2157"/>
<sequence>MTATGDDGSRAFESLRGGGRGRVLLVIGLGWFLTLGMRYVVPALLPQIQAHYDINHATAGLAVTAVWAGYALMQFPAGALVDRLGERRLLVGSLFAAAGSLVVLGASPSLVAFVLGCGLFGLATGMFGPARGMTLSRTFPDNEGAAFGLTLATGSVGSALLPFLAGLLVGPLGWRTTVALAVPGFVVVGAATWVVATDAEADESDGESGTSDERENANETSVPLTSALWRAINRRAVVIPVLAITLVMFGLEGVTAFLPTYLHDVGGLSSALASGVYALFFVGGALGQVAAGNLSDRYGDRIVLIAVAVLNVAALVAVPFVSGLVPLAVVVFLLGTRNGIAPISNAYIIAVLPDEIQGTAWGMLRTGFFLVGSTGSIVVGWLADRGQFASAFYVIAAATAAAALLYVYLPNRRVGSGHDG</sequence>
<feature type="transmembrane region" description="Helical" evidence="7">
    <location>
        <begin position="389"/>
        <end position="409"/>
    </location>
</feature>
<name>U2YFC4_9EURY</name>
<feature type="region of interest" description="Disordered" evidence="6">
    <location>
        <begin position="199"/>
        <end position="219"/>
    </location>
</feature>
<dbReference type="PANTHER" id="PTHR43124:SF3">
    <property type="entry name" value="CHLORAMPHENICOL EFFLUX PUMP RV0191"/>
    <property type="match status" value="1"/>
</dbReference>
<evidence type="ECO:0000256" key="5">
    <source>
        <dbReference type="ARBA" id="ARBA00023136"/>
    </source>
</evidence>
<proteinExistence type="predicted"/>
<dbReference type="PROSITE" id="PS50850">
    <property type="entry name" value="MFS"/>
    <property type="match status" value="1"/>
</dbReference>
<evidence type="ECO:0000256" key="2">
    <source>
        <dbReference type="ARBA" id="ARBA00022475"/>
    </source>
</evidence>
<feature type="transmembrane region" description="Helical" evidence="7">
    <location>
        <begin position="302"/>
        <end position="321"/>
    </location>
</feature>
<feature type="transmembrane region" description="Helical" evidence="7">
    <location>
        <begin position="23"/>
        <end position="45"/>
    </location>
</feature>
<dbReference type="CDD" id="cd17325">
    <property type="entry name" value="MFS_MdtG_SLC18_like"/>
    <property type="match status" value="1"/>
</dbReference>
<feature type="transmembrane region" description="Helical" evidence="7">
    <location>
        <begin position="57"/>
        <end position="77"/>
    </location>
</feature>